<dbReference type="Proteomes" id="UP000637267">
    <property type="component" value="Unassembled WGS sequence"/>
</dbReference>
<gene>
    <name evidence="1" type="ORF">GCM10010970_33550</name>
</gene>
<proteinExistence type="predicted"/>
<organism evidence="1 2">
    <name type="scientific">Silvimonas iriomotensis</name>
    <dbReference type="NCBI Taxonomy" id="449662"/>
    <lineage>
        <taxon>Bacteria</taxon>
        <taxon>Pseudomonadati</taxon>
        <taxon>Pseudomonadota</taxon>
        <taxon>Betaproteobacteria</taxon>
        <taxon>Neisseriales</taxon>
        <taxon>Chitinibacteraceae</taxon>
        <taxon>Silvimonas</taxon>
    </lineage>
</organism>
<dbReference type="EMBL" id="BMLX01000005">
    <property type="protein sequence ID" value="GGP23355.1"/>
    <property type="molecule type" value="Genomic_DNA"/>
</dbReference>
<accession>A0ABQ2PDX3</accession>
<name>A0ABQ2PDX3_9NEIS</name>
<comment type="caution">
    <text evidence="1">The sequence shown here is derived from an EMBL/GenBank/DDBJ whole genome shotgun (WGS) entry which is preliminary data.</text>
</comment>
<protein>
    <submittedName>
        <fullName evidence="1">Uncharacterized protein</fullName>
    </submittedName>
</protein>
<reference evidence="2" key="1">
    <citation type="journal article" date="2019" name="Int. J. Syst. Evol. Microbiol.">
        <title>The Global Catalogue of Microorganisms (GCM) 10K type strain sequencing project: providing services to taxonomists for standard genome sequencing and annotation.</title>
        <authorList>
            <consortium name="The Broad Institute Genomics Platform"/>
            <consortium name="The Broad Institute Genome Sequencing Center for Infectious Disease"/>
            <person name="Wu L."/>
            <person name="Ma J."/>
        </authorList>
    </citation>
    <scope>NUCLEOTIDE SEQUENCE [LARGE SCALE GENOMIC DNA]</scope>
    <source>
        <strain evidence="2">CGMCC 1.8859</strain>
    </source>
</reference>
<sequence length="164" mass="17741">MTTLCSAASPARSPAENMALYTYTMGRAIKADCEQTYPEATSEIEAGWQRWHMAQPEVVADFHGDRLPGTPPTHEQLKRMGNPAQSIKLFWCQRLDLYMDFGTRSAPAAAAALQPWLGAANPVLLAQANDACRKLGPTLCGPLELNTRPSATDASRPGLKQAGD</sequence>
<evidence type="ECO:0000313" key="1">
    <source>
        <dbReference type="EMBL" id="GGP23355.1"/>
    </source>
</evidence>
<evidence type="ECO:0000313" key="2">
    <source>
        <dbReference type="Proteomes" id="UP000637267"/>
    </source>
</evidence>
<keyword evidence="2" id="KW-1185">Reference proteome</keyword>